<dbReference type="RefSeq" id="WP_216836255.1">
    <property type="nucleotide sequence ID" value="NZ_JAFNJS010000002.1"/>
</dbReference>
<organism evidence="2 3">
    <name type="scientific">Falsiroseomonas tokyonensis</name>
    <dbReference type="NCBI Taxonomy" id="430521"/>
    <lineage>
        <taxon>Bacteria</taxon>
        <taxon>Pseudomonadati</taxon>
        <taxon>Pseudomonadota</taxon>
        <taxon>Alphaproteobacteria</taxon>
        <taxon>Acetobacterales</taxon>
        <taxon>Roseomonadaceae</taxon>
        <taxon>Falsiroseomonas</taxon>
    </lineage>
</organism>
<comment type="caution">
    <text evidence="2">The sequence shown here is derived from an EMBL/GenBank/DDBJ whole genome shotgun (WGS) entry which is preliminary data.</text>
</comment>
<keyword evidence="3" id="KW-1185">Reference proteome</keyword>
<name>A0ABV7BRI8_9PROT</name>
<evidence type="ECO:0000313" key="2">
    <source>
        <dbReference type="EMBL" id="MFC3000212.1"/>
    </source>
</evidence>
<accession>A0ABV7BRI8</accession>
<keyword evidence="1" id="KW-0472">Membrane</keyword>
<dbReference type="GO" id="GO:0016874">
    <property type="term" value="F:ligase activity"/>
    <property type="evidence" value="ECO:0007669"/>
    <property type="project" value="UniProtKB-KW"/>
</dbReference>
<keyword evidence="2" id="KW-0436">Ligase</keyword>
<keyword evidence="1" id="KW-0812">Transmembrane</keyword>
<dbReference type="Pfam" id="PF13563">
    <property type="entry name" value="2_5_RNA_ligase2"/>
    <property type="match status" value="1"/>
</dbReference>
<evidence type="ECO:0000313" key="3">
    <source>
        <dbReference type="Proteomes" id="UP001595420"/>
    </source>
</evidence>
<sequence length="157" mass="16363">MPVAVVLRLDGGAEAALARLGKRLVYPPHITLLRAEDAAEAALARAMPTVEAAPVDLVFASFGLFPGPPVFLFLAPVVTPALLALHMALAAAVPDRVLHPHVRPGAWVPHATLAEGAVDLDAALARWTGPIAARGLALELVRFPPPVVLARRDLPAG</sequence>
<reference evidence="3" key="1">
    <citation type="journal article" date="2019" name="Int. J. Syst. Evol. Microbiol.">
        <title>The Global Catalogue of Microorganisms (GCM) 10K type strain sequencing project: providing services to taxonomists for standard genome sequencing and annotation.</title>
        <authorList>
            <consortium name="The Broad Institute Genomics Platform"/>
            <consortium name="The Broad Institute Genome Sequencing Center for Infectious Disease"/>
            <person name="Wu L."/>
            <person name="Ma J."/>
        </authorList>
    </citation>
    <scope>NUCLEOTIDE SEQUENCE [LARGE SCALE GENOMIC DNA]</scope>
    <source>
        <strain evidence="3">CGMCC 1.16855</strain>
    </source>
</reference>
<keyword evidence="1" id="KW-1133">Transmembrane helix</keyword>
<gene>
    <name evidence="2" type="ORF">ACFOD3_09925</name>
</gene>
<evidence type="ECO:0000256" key="1">
    <source>
        <dbReference type="SAM" id="Phobius"/>
    </source>
</evidence>
<dbReference type="Proteomes" id="UP001595420">
    <property type="component" value="Unassembled WGS sequence"/>
</dbReference>
<feature type="transmembrane region" description="Helical" evidence="1">
    <location>
        <begin position="70"/>
        <end position="93"/>
    </location>
</feature>
<proteinExistence type="predicted"/>
<protein>
    <submittedName>
        <fullName evidence="2">2'-5' RNA ligase family protein</fullName>
    </submittedName>
</protein>
<dbReference type="EMBL" id="JBHRSB010000002">
    <property type="protein sequence ID" value="MFC3000212.1"/>
    <property type="molecule type" value="Genomic_DNA"/>
</dbReference>